<protein>
    <submittedName>
        <fullName evidence="8">Starch-binding associating with outer membrane</fullName>
    </submittedName>
</protein>
<evidence type="ECO:0000256" key="5">
    <source>
        <dbReference type="ARBA" id="ARBA00023237"/>
    </source>
</evidence>
<dbReference type="AlphaFoldDB" id="A0A1M7QF68"/>
<dbReference type="InterPro" id="IPR033985">
    <property type="entry name" value="SusD-like_N"/>
</dbReference>
<organism evidence="8 9">
    <name type="scientific">Cyclobacterium lianum</name>
    <dbReference type="NCBI Taxonomy" id="388280"/>
    <lineage>
        <taxon>Bacteria</taxon>
        <taxon>Pseudomonadati</taxon>
        <taxon>Bacteroidota</taxon>
        <taxon>Cytophagia</taxon>
        <taxon>Cytophagales</taxon>
        <taxon>Cyclobacteriaceae</taxon>
        <taxon>Cyclobacterium</taxon>
    </lineage>
</organism>
<dbReference type="CDD" id="cd08977">
    <property type="entry name" value="SusD"/>
    <property type="match status" value="1"/>
</dbReference>
<keyword evidence="9" id="KW-1185">Reference proteome</keyword>
<dbReference type="Gene3D" id="1.25.40.390">
    <property type="match status" value="1"/>
</dbReference>
<dbReference type="Pfam" id="PF07980">
    <property type="entry name" value="SusD_RagB"/>
    <property type="match status" value="1"/>
</dbReference>
<dbReference type="PROSITE" id="PS51257">
    <property type="entry name" value="PROKAR_LIPOPROTEIN"/>
    <property type="match status" value="1"/>
</dbReference>
<gene>
    <name evidence="8" type="ORF">SAMN04488057_11775</name>
</gene>
<sequence length="556" mass="62904">MKSTIKNIIAKYSKISLMGAALFAGVSCEGILEEQVISNIGNDYLNTPAGLNDGLHAAYSSFRAWYGTERGNNFTVFGTDTYTNGADGGFKFMNFYTSDFDSQNAHVRELWDQFYQGINTANAVIDRAPEVEGLSEEIKARRIAEAKFIRAHHYFILVQLFGPVDLQLSESVVPSTEVTRSPVADIYAAIINDLQAAIPDLENVGQSSDYGRATRATAEHLLGRVYLTKGTSEAAENDDFANAEPLLQSVIDNYSFRLLDNFGDVHAFGNEVNDEVVFAVQYGRNQLTNGGGNNSHVFFLMEYDVQPGMRRDTQNGRPFKRYMPTDYTYNVIFADRENDSRYENSFKQVYYSNNPGTFNTTFDQSKDQVTFAAGDTAIYVPGYEMSEEERARKPYQVLVPSAYTERLFATMKKHMDPGRVDLTQFEGGRDYIAFRLADTYLLLAEAQLRQDKIAEATENINVVRRRAAFPGREEQMEITPAEMDMEMIIEERARELLGEQQRWLDLKRWGILVERVTAHNSKAIGIEDYHVLRPIPQNQIDRTDGNEANFPQNPGY</sequence>
<feature type="domain" description="RagB/SusD" evidence="6">
    <location>
        <begin position="275"/>
        <end position="556"/>
    </location>
</feature>
<dbReference type="InterPro" id="IPR012944">
    <property type="entry name" value="SusD_RagB_dom"/>
</dbReference>
<evidence type="ECO:0000256" key="3">
    <source>
        <dbReference type="ARBA" id="ARBA00022729"/>
    </source>
</evidence>
<keyword evidence="5" id="KW-0998">Cell outer membrane</keyword>
<evidence type="ECO:0000259" key="7">
    <source>
        <dbReference type="Pfam" id="PF14322"/>
    </source>
</evidence>
<dbReference type="Pfam" id="PF14322">
    <property type="entry name" value="SusD-like_3"/>
    <property type="match status" value="1"/>
</dbReference>
<dbReference type="OrthoDB" id="906516at2"/>
<dbReference type="Proteomes" id="UP000184513">
    <property type="component" value="Unassembled WGS sequence"/>
</dbReference>
<comment type="similarity">
    <text evidence="2">Belongs to the SusD family.</text>
</comment>
<feature type="domain" description="SusD-like N-terminal" evidence="7">
    <location>
        <begin position="65"/>
        <end position="227"/>
    </location>
</feature>
<name>A0A1M7QF68_9BACT</name>
<evidence type="ECO:0000313" key="8">
    <source>
        <dbReference type="EMBL" id="SHN29608.1"/>
    </source>
</evidence>
<dbReference type="GO" id="GO:0009279">
    <property type="term" value="C:cell outer membrane"/>
    <property type="evidence" value="ECO:0007669"/>
    <property type="project" value="UniProtKB-SubCell"/>
</dbReference>
<evidence type="ECO:0000259" key="6">
    <source>
        <dbReference type="Pfam" id="PF07980"/>
    </source>
</evidence>
<dbReference type="SUPFAM" id="SSF48452">
    <property type="entry name" value="TPR-like"/>
    <property type="match status" value="1"/>
</dbReference>
<proteinExistence type="inferred from homology"/>
<keyword evidence="3" id="KW-0732">Signal</keyword>
<dbReference type="EMBL" id="FRCY01000017">
    <property type="protein sequence ID" value="SHN29608.1"/>
    <property type="molecule type" value="Genomic_DNA"/>
</dbReference>
<evidence type="ECO:0000256" key="2">
    <source>
        <dbReference type="ARBA" id="ARBA00006275"/>
    </source>
</evidence>
<reference evidence="8 9" key="1">
    <citation type="submission" date="2016-11" db="EMBL/GenBank/DDBJ databases">
        <authorList>
            <person name="Jaros S."/>
            <person name="Januszkiewicz K."/>
            <person name="Wedrychowicz H."/>
        </authorList>
    </citation>
    <scope>NUCLEOTIDE SEQUENCE [LARGE SCALE GENOMIC DNA]</scope>
    <source>
        <strain evidence="8 9">CGMCC 1.6102</strain>
    </source>
</reference>
<evidence type="ECO:0000256" key="4">
    <source>
        <dbReference type="ARBA" id="ARBA00023136"/>
    </source>
</evidence>
<accession>A0A1M7QF68</accession>
<dbReference type="InterPro" id="IPR011990">
    <property type="entry name" value="TPR-like_helical_dom_sf"/>
</dbReference>
<evidence type="ECO:0000313" key="9">
    <source>
        <dbReference type="Proteomes" id="UP000184513"/>
    </source>
</evidence>
<dbReference type="STRING" id="388280.SAMN04488057_11775"/>
<evidence type="ECO:0000256" key="1">
    <source>
        <dbReference type="ARBA" id="ARBA00004442"/>
    </source>
</evidence>
<comment type="subcellular location">
    <subcellularLocation>
        <location evidence="1">Cell outer membrane</location>
    </subcellularLocation>
</comment>
<keyword evidence="4" id="KW-0472">Membrane</keyword>
<dbReference type="RefSeq" id="WP_084097507.1">
    <property type="nucleotide sequence ID" value="NZ_FRCY01000017.1"/>
</dbReference>